<evidence type="ECO:0000313" key="1">
    <source>
        <dbReference type="EMBL" id="AAX73924.1"/>
    </source>
</evidence>
<proteinExistence type="predicted"/>
<gene>
    <name evidence="1" type="ordered locus">BruAb1_0535</name>
</gene>
<dbReference type="Proteomes" id="UP000000540">
    <property type="component" value="Chromosome I"/>
</dbReference>
<protein>
    <submittedName>
        <fullName evidence="1">Hypothetical transposase</fullName>
    </submittedName>
</protein>
<dbReference type="AlphaFoldDB" id="Q57EL0"/>
<name>Q57EL0_BRUAB</name>
<dbReference type="EnsemblBacteria" id="AAX73924">
    <property type="protein sequence ID" value="AAX73924"/>
    <property type="gene ID" value="BruAb1_0535"/>
</dbReference>
<dbReference type="EMBL" id="AE017223">
    <property type="protein sequence ID" value="AAX73924.1"/>
    <property type="molecule type" value="Genomic_DNA"/>
</dbReference>
<sequence>SHHAIAVLKAAVAYYASLGVTVTRVMTDNGACYIRQGLQGARSQAHSNQALYAKNQRQGRALHSDRITGVGLCTCIPIVTDPQSASAKLDTYVQLASTS</sequence>
<dbReference type="HOGENOM" id="CLU_2325520_0_0_5"/>
<accession>Q57EL0</accession>
<evidence type="ECO:0000313" key="2">
    <source>
        <dbReference type="Proteomes" id="UP000000540"/>
    </source>
</evidence>
<organism evidence="1 2">
    <name type="scientific">Brucella abortus biovar 1 (strain 9-941)</name>
    <dbReference type="NCBI Taxonomy" id="262698"/>
    <lineage>
        <taxon>Bacteria</taxon>
        <taxon>Pseudomonadati</taxon>
        <taxon>Pseudomonadota</taxon>
        <taxon>Alphaproteobacteria</taxon>
        <taxon>Hyphomicrobiales</taxon>
        <taxon>Brucellaceae</taxon>
        <taxon>Brucella/Ochrobactrum group</taxon>
        <taxon>Brucella</taxon>
    </lineage>
</organism>
<reference evidence="1 2" key="1">
    <citation type="journal article" date="2005" name="J. Bacteriol.">
        <title>Completion of the genome sequence of Brucella abortus and comparison to the highly similar genomes of Brucella melitensis and Brucella suis.</title>
        <authorList>
            <person name="Halling S.M."/>
            <person name="Peterson-Burch B.D."/>
            <person name="Bricker B.J."/>
            <person name="Zuerner R.L."/>
            <person name="Qing Z."/>
            <person name="Li L.L."/>
            <person name="Kapur V."/>
            <person name="Alt D.P."/>
            <person name="Olsen S.C."/>
        </authorList>
    </citation>
    <scope>NUCLEOTIDE SEQUENCE [LARGE SCALE GENOMIC DNA]</scope>
    <source>
        <strain evidence="1 2">9-941</strain>
    </source>
</reference>
<feature type="non-terminal residue" evidence="1">
    <location>
        <position position="1"/>
    </location>
</feature>